<dbReference type="PANTHER" id="PTHR33077">
    <property type="entry name" value="PROTEIN TIFY 4A-RELATED-RELATED"/>
    <property type="match status" value="1"/>
</dbReference>
<sequence length="281" mass="30799">MCSARRRKRSWRRGTMATRCAAAASVGTASPSSRRCPKHNGDCVQEKQIHCNPKKKRSFSGDYFERISTGFGDCTLKRVESQREGGGNKPKGHGFLLPMIEKSSQNLGPGIMNMDMNMLPQLIGEETLNKSDSRTRSEKETGQMTIFYAGQVIVMDNFPADKAKEVMMFASKSSATFALPPMAQKPAESATGCLNILWNICMSEKELGQMTIFYAGQVIVMDDFSTDKANEVMMLASKSSAILCSATYGSETSRSATGSPNIVLTNCEENFTSSVLGEEKR</sequence>
<dbReference type="GO" id="GO:0031347">
    <property type="term" value="P:regulation of defense response"/>
    <property type="evidence" value="ECO:0007669"/>
    <property type="project" value="UniProtKB-UniRule"/>
</dbReference>
<gene>
    <name evidence="4" type="ORF">PHJA_000004500</name>
</gene>
<dbReference type="Proteomes" id="UP000653305">
    <property type="component" value="Unassembled WGS sequence"/>
</dbReference>
<dbReference type="SMART" id="SM00979">
    <property type="entry name" value="TIFY"/>
    <property type="match status" value="2"/>
</dbReference>
<evidence type="ECO:0000313" key="5">
    <source>
        <dbReference type="Proteomes" id="UP000653305"/>
    </source>
</evidence>
<dbReference type="Pfam" id="PF06200">
    <property type="entry name" value="tify"/>
    <property type="match status" value="2"/>
</dbReference>
<evidence type="ECO:0000256" key="2">
    <source>
        <dbReference type="RuleBase" id="RU369065"/>
    </source>
</evidence>
<dbReference type="InterPro" id="IPR040390">
    <property type="entry name" value="TIFY/JAZ"/>
</dbReference>
<comment type="function">
    <text evidence="2">Repressor of jasmonate responses.</text>
</comment>
<dbReference type="AlphaFoldDB" id="A0A830B092"/>
<evidence type="ECO:0000313" key="4">
    <source>
        <dbReference type="EMBL" id="GFP78609.1"/>
    </source>
</evidence>
<keyword evidence="2" id="KW-0539">Nucleus</keyword>
<dbReference type="InterPro" id="IPR010399">
    <property type="entry name" value="Tify_dom"/>
</dbReference>
<comment type="similarity">
    <text evidence="1 2">Belongs to the TIFY/JAZ family.</text>
</comment>
<proteinExistence type="inferred from homology"/>
<comment type="domain">
    <text evidence="2">The jas domain is required for interaction with COI1.</text>
</comment>
<comment type="caution">
    <text evidence="4">The sequence shown here is derived from an EMBL/GenBank/DDBJ whole genome shotgun (WGS) entry which is preliminary data.</text>
</comment>
<comment type="subcellular location">
    <subcellularLocation>
        <location evidence="2">Nucleus</location>
    </subcellularLocation>
</comment>
<feature type="domain" description="Tify" evidence="3">
    <location>
        <begin position="137"/>
        <end position="172"/>
    </location>
</feature>
<dbReference type="OrthoDB" id="1937734at2759"/>
<accession>A0A830B092</accession>
<dbReference type="GO" id="GO:2000022">
    <property type="term" value="P:regulation of jasmonic acid mediated signaling pathway"/>
    <property type="evidence" value="ECO:0007669"/>
    <property type="project" value="UniProtKB-UniRule"/>
</dbReference>
<evidence type="ECO:0000259" key="3">
    <source>
        <dbReference type="PROSITE" id="PS51320"/>
    </source>
</evidence>
<dbReference type="EMBL" id="BMAC01000001">
    <property type="protein sequence ID" value="GFP78609.1"/>
    <property type="molecule type" value="Genomic_DNA"/>
</dbReference>
<dbReference type="PANTHER" id="PTHR33077:SF140">
    <property type="entry name" value="PROTEIN TIFY 10B"/>
    <property type="match status" value="1"/>
</dbReference>
<protein>
    <recommendedName>
        <fullName evidence="2">Protein TIFY</fullName>
    </recommendedName>
    <alternativeName>
        <fullName evidence="2">Jasmonate ZIM domain-containing protein</fullName>
    </alternativeName>
</protein>
<keyword evidence="5" id="KW-1185">Reference proteome</keyword>
<organism evidence="4 5">
    <name type="scientific">Phtheirospermum japonicum</name>
    <dbReference type="NCBI Taxonomy" id="374723"/>
    <lineage>
        <taxon>Eukaryota</taxon>
        <taxon>Viridiplantae</taxon>
        <taxon>Streptophyta</taxon>
        <taxon>Embryophyta</taxon>
        <taxon>Tracheophyta</taxon>
        <taxon>Spermatophyta</taxon>
        <taxon>Magnoliopsida</taxon>
        <taxon>eudicotyledons</taxon>
        <taxon>Gunneridae</taxon>
        <taxon>Pentapetalae</taxon>
        <taxon>asterids</taxon>
        <taxon>lamiids</taxon>
        <taxon>Lamiales</taxon>
        <taxon>Orobanchaceae</taxon>
        <taxon>Orobanchaceae incertae sedis</taxon>
        <taxon>Phtheirospermum</taxon>
    </lineage>
</organism>
<dbReference type="PROSITE" id="PS51320">
    <property type="entry name" value="TIFY"/>
    <property type="match status" value="2"/>
</dbReference>
<dbReference type="GO" id="GO:0009611">
    <property type="term" value="P:response to wounding"/>
    <property type="evidence" value="ECO:0007669"/>
    <property type="project" value="UniProtKB-UniRule"/>
</dbReference>
<name>A0A830B092_9LAMI</name>
<evidence type="ECO:0000256" key="1">
    <source>
        <dbReference type="ARBA" id="ARBA00008614"/>
    </source>
</evidence>
<dbReference type="GO" id="GO:0005634">
    <property type="term" value="C:nucleus"/>
    <property type="evidence" value="ECO:0007669"/>
    <property type="project" value="UniProtKB-SubCell"/>
</dbReference>
<feature type="domain" description="Tify" evidence="3">
    <location>
        <begin position="203"/>
        <end position="238"/>
    </location>
</feature>
<keyword evidence="2" id="KW-1184">Jasmonic acid signaling pathway</keyword>
<reference evidence="4" key="1">
    <citation type="submission" date="2020-07" db="EMBL/GenBank/DDBJ databases">
        <title>Ethylene signaling mediates host invasion by parasitic plants.</title>
        <authorList>
            <person name="Yoshida S."/>
        </authorList>
    </citation>
    <scope>NUCLEOTIDE SEQUENCE</scope>
    <source>
        <strain evidence="4">Okayama</strain>
    </source>
</reference>